<evidence type="ECO:0000313" key="4">
    <source>
        <dbReference type="EMBL" id="GFZ01691.1"/>
    </source>
</evidence>
<sequence length="240" mass="26052">MGTILQTLLGDIKIDTATPIRLYDMVTNDLGTYLGNATGAIVRDKIYMMTRVGRWHERLSAFKSTPLNWLDKSMCLDNSLVEGKIVACDKFEGICEVLRVKALGAIPVDDHMDYPHLLPLHATVLSTQEGNKLKSYKNSTKGPIAVIKDIIKSFQLFGIPKVHDKLSVNSSLASWTSMSCPLAAAAAAYVKTFTPQWSPSAIKSALMTTSARPMRAIKNPDPGFACGAGILDPARAMNPG</sequence>
<proteinExistence type="inferred from homology"/>
<comment type="similarity">
    <text evidence="1">Belongs to the peptidase S8 family.</text>
</comment>
<comment type="caution">
    <text evidence="4">The sequence shown here is derived from an EMBL/GenBank/DDBJ whole genome shotgun (WGS) entry which is preliminary data.</text>
</comment>
<evidence type="ECO:0000259" key="3">
    <source>
        <dbReference type="Pfam" id="PF00082"/>
    </source>
</evidence>
<dbReference type="Proteomes" id="UP000585474">
    <property type="component" value="Unassembled WGS sequence"/>
</dbReference>
<dbReference type="SUPFAM" id="SSF52743">
    <property type="entry name" value="Subtilisin-like"/>
    <property type="match status" value="1"/>
</dbReference>
<dbReference type="Gene3D" id="3.40.50.200">
    <property type="entry name" value="Peptidase S8/S53 domain"/>
    <property type="match status" value="1"/>
</dbReference>
<keyword evidence="5" id="KW-1185">Reference proteome</keyword>
<organism evidence="4 5">
    <name type="scientific">Actinidia rufa</name>
    <dbReference type="NCBI Taxonomy" id="165716"/>
    <lineage>
        <taxon>Eukaryota</taxon>
        <taxon>Viridiplantae</taxon>
        <taxon>Streptophyta</taxon>
        <taxon>Embryophyta</taxon>
        <taxon>Tracheophyta</taxon>
        <taxon>Spermatophyta</taxon>
        <taxon>Magnoliopsida</taxon>
        <taxon>eudicotyledons</taxon>
        <taxon>Gunneridae</taxon>
        <taxon>Pentapetalae</taxon>
        <taxon>asterids</taxon>
        <taxon>Ericales</taxon>
        <taxon>Actinidiaceae</taxon>
        <taxon>Actinidia</taxon>
    </lineage>
</organism>
<protein>
    <submittedName>
        <fullName evidence="4">Subtilisin-like serine endopeptidase family protein</fullName>
    </submittedName>
</protein>
<dbReference type="EMBL" id="BJWL01000015">
    <property type="protein sequence ID" value="GFZ01691.1"/>
    <property type="molecule type" value="Genomic_DNA"/>
</dbReference>
<gene>
    <name evidence="4" type="ORF">Acr_15g0003000</name>
</gene>
<evidence type="ECO:0000256" key="1">
    <source>
        <dbReference type="ARBA" id="ARBA00011073"/>
    </source>
</evidence>
<evidence type="ECO:0000256" key="2">
    <source>
        <dbReference type="ARBA" id="ARBA00022729"/>
    </source>
</evidence>
<dbReference type="InterPro" id="IPR036852">
    <property type="entry name" value="Peptidase_S8/S53_dom_sf"/>
</dbReference>
<evidence type="ECO:0000313" key="5">
    <source>
        <dbReference type="Proteomes" id="UP000585474"/>
    </source>
</evidence>
<dbReference type="Pfam" id="PF00082">
    <property type="entry name" value="Peptidase_S8"/>
    <property type="match status" value="1"/>
</dbReference>
<keyword evidence="2" id="KW-0732">Signal</keyword>
<name>A0A7J0FSN3_9ERIC</name>
<dbReference type="OrthoDB" id="4803627at2759"/>
<dbReference type="CDD" id="cd02120">
    <property type="entry name" value="PA_subtilisin_like"/>
    <property type="match status" value="1"/>
</dbReference>
<reference evidence="4 5" key="1">
    <citation type="submission" date="2019-07" db="EMBL/GenBank/DDBJ databases">
        <title>De Novo Assembly of kiwifruit Actinidia rufa.</title>
        <authorList>
            <person name="Sugita-Konishi S."/>
            <person name="Sato K."/>
            <person name="Mori E."/>
            <person name="Abe Y."/>
            <person name="Kisaki G."/>
            <person name="Hamano K."/>
            <person name="Suezawa K."/>
            <person name="Otani M."/>
            <person name="Fukuda T."/>
            <person name="Manabe T."/>
            <person name="Gomi K."/>
            <person name="Tabuchi M."/>
            <person name="Akimitsu K."/>
            <person name="Kataoka I."/>
        </authorList>
    </citation>
    <scope>NUCLEOTIDE SEQUENCE [LARGE SCALE GENOMIC DNA]</scope>
    <source>
        <strain evidence="5">cv. Fuchu</strain>
    </source>
</reference>
<dbReference type="GO" id="GO:0006508">
    <property type="term" value="P:proteolysis"/>
    <property type="evidence" value="ECO:0007669"/>
    <property type="project" value="InterPro"/>
</dbReference>
<dbReference type="AlphaFoldDB" id="A0A7J0FSN3"/>
<dbReference type="GO" id="GO:0004252">
    <property type="term" value="F:serine-type endopeptidase activity"/>
    <property type="evidence" value="ECO:0007669"/>
    <property type="project" value="InterPro"/>
</dbReference>
<dbReference type="InterPro" id="IPR045051">
    <property type="entry name" value="SBT"/>
</dbReference>
<feature type="domain" description="Peptidase S8/S53" evidence="3">
    <location>
        <begin position="176"/>
        <end position="227"/>
    </location>
</feature>
<dbReference type="InterPro" id="IPR000209">
    <property type="entry name" value="Peptidase_S8/S53_dom"/>
</dbReference>
<dbReference type="PANTHER" id="PTHR10795">
    <property type="entry name" value="PROPROTEIN CONVERTASE SUBTILISIN/KEXIN"/>
    <property type="match status" value="1"/>
</dbReference>
<accession>A0A7J0FSN3</accession>